<name>A0AAV5K0W4_9ROSI</name>
<comment type="caution">
    <text evidence="2">The sequence shown here is derived from an EMBL/GenBank/DDBJ whole genome shotgun (WGS) entry which is preliminary data.</text>
</comment>
<protein>
    <submittedName>
        <fullName evidence="2">Uncharacterized protein</fullName>
    </submittedName>
</protein>
<evidence type="ECO:0000313" key="2">
    <source>
        <dbReference type="EMBL" id="GKV20574.1"/>
    </source>
</evidence>
<evidence type="ECO:0000313" key="3">
    <source>
        <dbReference type="Proteomes" id="UP001054252"/>
    </source>
</evidence>
<dbReference type="AlphaFoldDB" id="A0AAV5K0W4"/>
<reference evidence="2 3" key="1">
    <citation type="journal article" date="2021" name="Commun. Biol.">
        <title>The genome of Shorea leprosula (Dipterocarpaceae) highlights the ecological relevance of drought in aseasonal tropical rainforests.</title>
        <authorList>
            <person name="Ng K.K.S."/>
            <person name="Kobayashi M.J."/>
            <person name="Fawcett J.A."/>
            <person name="Hatakeyama M."/>
            <person name="Paape T."/>
            <person name="Ng C.H."/>
            <person name="Ang C.C."/>
            <person name="Tnah L.H."/>
            <person name="Lee C.T."/>
            <person name="Nishiyama T."/>
            <person name="Sese J."/>
            <person name="O'Brien M.J."/>
            <person name="Copetti D."/>
            <person name="Mohd Noor M.I."/>
            <person name="Ong R.C."/>
            <person name="Putra M."/>
            <person name="Sireger I.Z."/>
            <person name="Indrioko S."/>
            <person name="Kosugi Y."/>
            <person name="Izuno A."/>
            <person name="Isagi Y."/>
            <person name="Lee S.L."/>
            <person name="Shimizu K.K."/>
        </authorList>
    </citation>
    <scope>NUCLEOTIDE SEQUENCE [LARGE SCALE GENOMIC DNA]</scope>
    <source>
        <strain evidence="2">214</strain>
    </source>
</reference>
<feature type="compositionally biased region" description="Pro residues" evidence="1">
    <location>
        <begin position="12"/>
        <end position="22"/>
    </location>
</feature>
<organism evidence="2 3">
    <name type="scientific">Rubroshorea leprosula</name>
    <dbReference type="NCBI Taxonomy" id="152421"/>
    <lineage>
        <taxon>Eukaryota</taxon>
        <taxon>Viridiplantae</taxon>
        <taxon>Streptophyta</taxon>
        <taxon>Embryophyta</taxon>
        <taxon>Tracheophyta</taxon>
        <taxon>Spermatophyta</taxon>
        <taxon>Magnoliopsida</taxon>
        <taxon>eudicotyledons</taxon>
        <taxon>Gunneridae</taxon>
        <taxon>Pentapetalae</taxon>
        <taxon>rosids</taxon>
        <taxon>malvids</taxon>
        <taxon>Malvales</taxon>
        <taxon>Dipterocarpaceae</taxon>
        <taxon>Rubroshorea</taxon>
    </lineage>
</organism>
<proteinExistence type="predicted"/>
<evidence type="ECO:0000256" key="1">
    <source>
        <dbReference type="SAM" id="MobiDB-lite"/>
    </source>
</evidence>
<dbReference type="Proteomes" id="UP001054252">
    <property type="component" value="Unassembled WGS sequence"/>
</dbReference>
<gene>
    <name evidence="2" type="ORF">SLEP1_g30673</name>
</gene>
<feature type="region of interest" description="Disordered" evidence="1">
    <location>
        <begin position="1"/>
        <end position="33"/>
    </location>
</feature>
<dbReference type="EMBL" id="BPVZ01000055">
    <property type="protein sequence ID" value="GKV20574.1"/>
    <property type="molecule type" value="Genomic_DNA"/>
</dbReference>
<accession>A0AAV5K0W4</accession>
<sequence>MKIQSMISSGQPHPPPSPPFPSPISTSPRSTTLGCRCRKCRKSRQFCVH</sequence>
<keyword evidence="3" id="KW-1185">Reference proteome</keyword>